<proteinExistence type="predicted"/>
<accession>A0AAV4RR64</accession>
<dbReference type="AlphaFoldDB" id="A0AAV4RR64"/>
<comment type="caution">
    <text evidence="1">The sequence shown here is derived from an EMBL/GenBank/DDBJ whole genome shotgun (WGS) entry which is preliminary data.</text>
</comment>
<dbReference type="Proteomes" id="UP001054945">
    <property type="component" value="Unassembled WGS sequence"/>
</dbReference>
<sequence length="104" mass="11934">MKQVTIQSLNNVFDVKNMSQGTKTVFTKTFNSLKSVTTPKKKWSKGVPPDNSSFGNWHHFYPIITAEFECCSLCSRQKELLQHPLIDWSREHNFGLTGSKIPLF</sequence>
<organism evidence="1 2">
    <name type="scientific">Caerostris extrusa</name>
    <name type="common">Bark spider</name>
    <name type="synonym">Caerostris bankana</name>
    <dbReference type="NCBI Taxonomy" id="172846"/>
    <lineage>
        <taxon>Eukaryota</taxon>
        <taxon>Metazoa</taxon>
        <taxon>Ecdysozoa</taxon>
        <taxon>Arthropoda</taxon>
        <taxon>Chelicerata</taxon>
        <taxon>Arachnida</taxon>
        <taxon>Araneae</taxon>
        <taxon>Araneomorphae</taxon>
        <taxon>Entelegynae</taxon>
        <taxon>Araneoidea</taxon>
        <taxon>Araneidae</taxon>
        <taxon>Caerostris</taxon>
    </lineage>
</organism>
<evidence type="ECO:0000313" key="1">
    <source>
        <dbReference type="EMBL" id="GIY24758.1"/>
    </source>
</evidence>
<dbReference type="EMBL" id="BPLR01008446">
    <property type="protein sequence ID" value="GIY24758.1"/>
    <property type="molecule type" value="Genomic_DNA"/>
</dbReference>
<evidence type="ECO:0000313" key="2">
    <source>
        <dbReference type="Proteomes" id="UP001054945"/>
    </source>
</evidence>
<name>A0AAV4RR64_CAEEX</name>
<keyword evidence="2" id="KW-1185">Reference proteome</keyword>
<protein>
    <submittedName>
        <fullName evidence="1">Uncharacterized protein</fullName>
    </submittedName>
</protein>
<gene>
    <name evidence="1" type="ORF">CEXT_151131</name>
</gene>
<reference evidence="1 2" key="1">
    <citation type="submission" date="2021-06" db="EMBL/GenBank/DDBJ databases">
        <title>Caerostris extrusa draft genome.</title>
        <authorList>
            <person name="Kono N."/>
            <person name="Arakawa K."/>
        </authorList>
    </citation>
    <scope>NUCLEOTIDE SEQUENCE [LARGE SCALE GENOMIC DNA]</scope>
</reference>